<proteinExistence type="predicted"/>
<evidence type="ECO:0000256" key="1">
    <source>
        <dbReference type="SAM" id="Phobius"/>
    </source>
</evidence>
<dbReference type="AlphaFoldDB" id="A0A069QGG9"/>
<evidence type="ECO:0000313" key="3">
    <source>
        <dbReference type="Proteomes" id="UP000027442"/>
    </source>
</evidence>
<sequence>MDGGMNIMTAIIDSPTLDTMYIGLMLIYSIYIIREKKIVLSAQKHFTIYLPMNYLEYQIALNKSY</sequence>
<gene>
    <name evidence="2" type="ORF">HMPREF1991_02038</name>
</gene>
<dbReference type="EMBL" id="JNGW01000088">
    <property type="protein sequence ID" value="KDR51890.1"/>
    <property type="molecule type" value="Genomic_DNA"/>
</dbReference>
<organism evidence="2 3">
    <name type="scientific">Hoylesella loescheii DSM 19665 = JCM 12249 = ATCC 15930</name>
    <dbReference type="NCBI Taxonomy" id="1122985"/>
    <lineage>
        <taxon>Bacteria</taxon>
        <taxon>Pseudomonadati</taxon>
        <taxon>Bacteroidota</taxon>
        <taxon>Bacteroidia</taxon>
        <taxon>Bacteroidales</taxon>
        <taxon>Prevotellaceae</taxon>
        <taxon>Hoylesella</taxon>
    </lineage>
</organism>
<feature type="transmembrane region" description="Helical" evidence="1">
    <location>
        <begin position="15"/>
        <end position="33"/>
    </location>
</feature>
<protein>
    <submittedName>
        <fullName evidence="2">Uncharacterized protein</fullName>
    </submittedName>
</protein>
<reference evidence="2 3" key="1">
    <citation type="submission" date="2013-08" db="EMBL/GenBank/DDBJ databases">
        <authorList>
            <person name="Weinstock G."/>
            <person name="Sodergren E."/>
            <person name="Wylie T."/>
            <person name="Fulton L."/>
            <person name="Fulton R."/>
            <person name="Fronick C."/>
            <person name="O'Laughlin M."/>
            <person name="Godfrey J."/>
            <person name="Miner T."/>
            <person name="Herter B."/>
            <person name="Appelbaum E."/>
            <person name="Cordes M."/>
            <person name="Lek S."/>
            <person name="Wollam A."/>
            <person name="Pepin K.H."/>
            <person name="Palsikar V.B."/>
            <person name="Mitreva M."/>
            <person name="Wilson R.K."/>
        </authorList>
    </citation>
    <scope>NUCLEOTIDE SEQUENCE [LARGE SCALE GENOMIC DNA]</scope>
    <source>
        <strain evidence="2 3">ATCC 15930</strain>
    </source>
</reference>
<accession>A0A069QGG9</accession>
<evidence type="ECO:0000313" key="2">
    <source>
        <dbReference type="EMBL" id="KDR51890.1"/>
    </source>
</evidence>
<keyword evidence="1" id="KW-1133">Transmembrane helix</keyword>
<keyword evidence="1" id="KW-0472">Membrane</keyword>
<keyword evidence="3" id="KW-1185">Reference proteome</keyword>
<comment type="caution">
    <text evidence="2">The sequence shown here is derived from an EMBL/GenBank/DDBJ whole genome shotgun (WGS) entry which is preliminary data.</text>
</comment>
<keyword evidence="1" id="KW-0812">Transmembrane</keyword>
<name>A0A069QGG9_HOYLO</name>
<dbReference type="HOGENOM" id="CLU_2846150_0_0_10"/>
<dbReference type="Proteomes" id="UP000027442">
    <property type="component" value="Unassembled WGS sequence"/>
</dbReference>